<reference evidence="3" key="1">
    <citation type="journal article" date="2019" name="Int. J. Syst. Evol. Microbiol.">
        <title>The Global Catalogue of Microorganisms (GCM) 10K type strain sequencing project: providing services to taxonomists for standard genome sequencing and annotation.</title>
        <authorList>
            <consortium name="The Broad Institute Genomics Platform"/>
            <consortium name="The Broad Institute Genome Sequencing Center for Infectious Disease"/>
            <person name="Wu L."/>
            <person name="Ma J."/>
        </authorList>
    </citation>
    <scope>NUCLEOTIDE SEQUENCE [LARGE SCALE GENOMIC DNA]</scope>
    <source>
        <strain evidence="3">TISTR 1827</strain>
    </source>
</reference>
<comment type="caution">
    <text evidence="2">The sequence shown here is derived from an EMBL/GenBank/DDBJ whole genome shotgun (WGS) entry which is preliminary data.</text>
</comment>
<keyword evidence="3" id="KW-1185">Reference proteome</keyword>
<dbReference type="InterPro" id="IPR036568">
    <property type="entry name" value="GGCT-like_sf"/>
</dbReference>
<organism evidence="2 3">
    <name type="scientific">Paenibacillus thailandensis</name>
    <dbReference type="NCBI Taxonomy" id="393250"/>
    <lineage>
        <taxon>Bacteria</taxon>
        <taxon>Bacillati</taxon>
        <taxon>Bacillota</taxon>
        <taxon>Bacilli</taxon>
        <taxon>Bacillales</taxon>
        <taxon>Paenibacillaceae</taxon>
        <taxon>Paenibacillus</taxon>
    </lineage>
</organism>
<keyword evidence="2" id="KW-0012">Acyltransferase</keyword>
<accession>A0ABW5QR01</accession>
<evidence type="ECO:0000256" key="1">
    <source>
        <dbReference type="ARBA" id="ARBA00023239"/>
    </source>
</evidence>
<sequence>MQRKLYAAYGSNLHIPQMKRRCPDAYVIGQGFIEDYELEFRGVANIKHSPGQNVPIVLWSISEKDEVALDRYEGVASGLYRKEMLEVNMELRKKGESQQHKKVNAMVYIMNVDESRPIAPPSPFYYEVIREGYMHHGIHPRPLAVAAILSGAGYLDEEL</sequence>
<name>A0ABW5QR01_9BACL</name>
<dbReference type="PANTHER" id="PTHR12935:SF0">
    <property type="entry name" value="GAMMA-GLUTAMYLCYCLOTRANSFERASE"/>
    <property type="match status" value="1"/>
</dbReference>
<dbReference type="GO" id="GO:0016746">
    <property type="term" value="F:acyltransferase activity"/>
    <property type="evidence" value="ECO:0007669"/>
    <property type="project" value="UniProtKB-KW"/>
</dbReference>
<evidence type="ECO:0000313" key="3">
    <source>
        <dbReference type="Proteomes" id="UP001597493"/>
    </source>
</evidence>
<dbReference type="InterPro" id="IPR013024">
    <property type="entry name" value="GGCT-like"/>
</dbReference>
<dbReference type="EC" id="2.3.2.-" evidence="2"/>
<dbReference type="CDD" id="cd06661">
    <property type="entry name" value="GGCT_like"/>
    <property type="match status" value="1"/>
</dbReference>
<dbReference type="Pfam" id="PF13772">
    <property type="entry name" value="AIG2_2"/>
    <property type="match status" value="1"/>
</dbReference>
<dbReference type="SUPFAM" id="SSF110857">
    <property type="entry name" value="Gamma-glutamyl cyclotransferase-like"/>
    <property type="match status" value="1"/>
</dbReference>
<protein>
    <submittedName>
        <fullName evidence="2">Gamma-glutamylcyclotransferase family protein</fullName>
        <ecNumber evidence="2">2.3.2.-</ecNumber>
    </submittedName>
</protein>
<keyword evidence="1" id="KW-0456">Lyase</keyword>
<proteinExistence type="predicted"/>
<dbReference type="RefSeq" id="WP_379268738.1">
    <property type="nucleotide sequence ID" value="NZ_JBHUGT010000054.1"/>
</dbReference>
<dbReference type="Gene3D" id="3.10.490.10">
    <property type="entry name" value="Gamma-glutamyl cyclotransferase-like"/>
    <property type="match status" value="1"/>
</dbReference>
<gene>
    <name evidence="2" type="ORF">ACFSW5_00950</name>
</gene>
<dbReference type="PANTHER" id="PTHR12935">
    <property type="entry name" value="GAMMA-GLUTAMYLCYCLOTRANSFERASE"/>
    <property type="match status" value="1"/>
</dbReference>
<dbReference type="EMBL" id="JBHUMY010000001">
    <property type="protein sequence ID" value="MFD2658828.1"/>
    <property type="molecule type" value="Genomic_DNA"/>
</dbReference>
<evidence type="ECO:0000313" key="2">
    <source>
        <dbReference type="EMBL" id="MFD2658828.1"/>
    </source>
</evidence>
<dbReference type="InterPro" id="IPR017939">
    <property type="entry name" value="G-Glutamylcylcotransferase"/>
</dbReference>
<keyword evidence="2" id="KW-0808">Transferase</keyword>
<dbReference type="Proteomes" id="UP001597493">
    <property type="component" value="Unassembled WGS sequence"/>
</dbReference>